<keyword evidence="3" id="KW-1185">Reference proteome</keyword>
<sequence>MVLDHPKTNDGNRLGAWLDYKIDKHFYLSLCICSTYKPEKHHHNHHTHQSVLIRKGNMARTIFVCASCVVLLLLSTHSVLCVPGEPREVDSSDPWGRNINSPKAPGLIEIIKGLIDKGSSGLATMLVTTDKRKKSASAPAPAPAPAPLGSRYTT</sequence>
<dbReference type="AlphaFoldDB" id="A0A9Q0IZD5"/>
<reference evidence="2" key="1">
    <citation type="submission" date="2022-02" db="EMBL/GenBank/DDBJ databases">
        <authorList>
            <person name="Henning P.M."/>
            <person name="McCubbin A.G."/>
            <person name="Shore J.S."/>
        </authorList>
    </citation>
    <scope>NUCLEOTIDE SEQUENCE</scope>
    <source>
        <strain evidence="2">F60SS</strain>
        <tissue evidence="2">Leaves</tissue>
    </source>
</reference>
<evidence type="ECO:0000313" key="2">
    <source>
        <dbReference type="EMBL" id="KAJ4822748.1"/>
    </source>
</evidence>
<comment type="caution">
    <text evidence="2">The sequence shown here is derived from an EMBL/GenBank/DDBJ whole genome shotgun (WGS) entry which is preliminary data.</text>
</comment>
<name>A0A9Q0IZD5_9ROSI</name>
<accession>A0A9Q0IZD5</accession>
<proteinExistence type="predicted"/>
<evidence type="ECO:0000256" key="1">
    <source>
        <dbReference type="SAM" id="MobiDB-lite"/>
    </source>
</evidence>
<protein>
    <submittedName>
        <fullName evidence="2">Uncharacterized protein</fullName>
    </submittedName>
</protein>
<dbReference type="EMBL" id="JAKUCV010007582">
    <property type="protein sequence ID" value="KAJ4822748.1"/>
    <property type="molecule type" value="Genomic_DNA"/>
</dbReference>
<evidence type="ECO:0000313" key="3">
    <source>
        <dbReference type="Proteomes" id="UP001141552"/>
    </source>
</evidence>
<gene>
    <name evidence="2" type="ORF">Tsubulata_004133</name>
</gene>
<feature type="region of interest" description="Disordered" evidence="1">
    <location>
        <begin position="131"/>
        <end position="154"/>
    </location>
</feature>
<reference evidence="2" key="2">
    <citation type="journal article" date="2023" name="Plants (Basel)">
        <title>Annotation of the Turnera subulata (Passifloraceae) Draft Genome Reveals the S-Locus Evolved after the Divergence of Turneroideae from Passifloroideae in a Stepwise Manner.</title>
        <authorList>
            <person name="Henning P.M."/>
            <person name="Roalson E.H."/>
            <person name="Mir W."/>
            <person name="McCubbin A.G."/>
            <person name="Shore J.S."/>
        </authorList>
    </citation>
    <scope>NUCLEOTIDE SEQUENCE</scope>
    <source>
        <strain evidence="2">F60SS</strain>
    </source>
</reference>
<dbReference type="Proteomes" id="UP001141552">
    <property type="component" value="Unassembled WGS sequence"/>
</dbReference>
<organism evidence="2 3">
    <name type="scientific">Turnera subulata</name>
    <dbReference type="NCBI Taxonomy" id="218843"/>
    <lineage>
        <taxon>Eukaryota</taxon>
        <taxon>Viridiplantae</taxon>
        <taxon>Streptophyta</taxon>
        <taxon>Embryophyta</taxon>
        <taxon>Tracheophyta</taxon>
        <taxon>Spermatophyta</taxon>
        <taxon>Magnoliopsida</taxon>
        <taxon>eudicotyledons</taxon>
        <taxon>Gunneridae</taxon>
        <taxon>Pentapetalae</taxon>
        <taxon>rosids</taxon>
        <taxon>fabids</taxon>
        <taxon>Malpighiales</taxon>
        <taxon>Passifloraceae</taxon>
        <taxon>Turnera</taxon>
    </lineage>
</organism>